<dbReference type="AlphaFoldDB" id="A0A9J6F5W1"/>
<feature type="domain" description="HTH psq-type" evidence="16">
    <location>
        <begin position="692"/>
        <end position="739"/>
    </location>
</feature>
<organism evidence="18 19">
    <name type="scientific">Rhipicephalus microplus</name>
    <name type="common">Cattle tick</name>
    <name type="synonym">Boophilus microplus</name>
    <dbReference type="NCBI Taxonomy" id="6941"/>
    <lineage>
        <taxon>Eukaryota</taxon>
        <taxon>Metazoa</taxon>
        <taxon>Ecdysozoa</taxon>
        <taxon>Arthropoda</taxon>
        <taxon>Chelicerata</taxon>
        <taxon>Arachnida</taxon>
        <taxon>Acari</taxon>
        <taxon>Parasitiformes</taxon>
        <taxon>Ixodida</taxon>
        <taxon>Ixodoidea</taxon>
        <taxon>Ixodidae</taxon>
        <taxon>Rhipicephalinae</taxon>
        <taxon>Rhipicephalus</taxon>
        <taxon>Boophilus</taxon>
    </lineage>
</organism>
<evidence type="ECO:0000256" key="8">
    <source>
        <dbReference type="ARBA" id="ARBA00022832"/>
    </source>
</evidence>
<dbReference type="SUPFAM" id="SSF47203">
    <property type="entry name" value="Acyl-CoA dehydrogenase C-terminal domain-like"/>
    <property type="match status" value="2"/>
</dbReference>
<dbReference type="InterPro" id="IPR046373">
    <property type="entry name" value="Acyl-CoA_Oxase/DH_mid-dom_sf"/>
</dbReference>
<keyword evidence="6 12" id="KW-0285">Flavoprotein</keyword>
<accession>A0A9J6F5W1</accession>
<evidence type="ECO:0000256" key="10">
    <source>
        <dbReference type="ARBA" id="ARBA00023098"/>
    </source>
</evidence>
<dbReference type="GO" id="GO:0003677">
    <property type="term" value="F:DNA binding"/>
    <property type="evidence" value="ECO:0007669"/>
    <property type="project" value="InterPro"/>
</dbReference>
<dbReference type="GO" id="GO:0033540">
    <property type="term" value="P:fatty acid beta-oxidation using acyl-CoA oxidase"/>
    <property type="evidence" value="ECO:0007669"/>
    <property type="project" value="TreeGrafter"/>
</dbReference>
<feature type="active site" description="Proton acceptor" evidence="13">
    <location>
        <position position="460"/>
    </location>
</feature>
<keyword evidence="10" id="KW-0443">Lipid metabolism</keyword>
<keyword evidence="9" id="KW-0560">Oxidoreductase</keyword>
<name>A0A9J6F5W1_RHIMP</name>
<gene>
    <name evidence="18" type="ORF">HPB51_019632</name>
</gene>
<dbReference type="InterPro" id="IPR036250">
    <property type="entry name" value="AcylCo_DH-like_C"/>
</dbReference>
<dbReference type="InterPro" id="IPR007889">
    <property type="entry name" value="HTH_Psq"/>
</dbReference>
<evidence type="ECO:0000256" key="6">
    <source>
        <dbReference type="ARBA" id="ARBA00022630"/>
    </source>
</evidence>
<dbReference type="InterPro" id="IPR009057">
    <property type="entry name" value="Homeodomain-like_sf"/>
</dbReference>
<comment type="similarity">
    <text evidence="5 12">Belongs to the acyl-CoA oxidase family.</text>
</comment>
<dbReference type="PIRSF" id="PIRSF000168">
    <property type="entry name" value="Acyl-CoA_oxidase"/>
    <property type="match status" value="1"/>
</dbReference>
<keyword evidence="8" id="KW-0276">Fatty acid metabolism</keyword>
<dbReference type="SUPFAM" id="SSF46689">
    <property type="entry name" value="Homeodomain-like"/>
    <property type="match status" value="1"/>
</dbReference>
<dbReference type="Pfam" id="PF04218">
    <property type="entry name" value="CENP-B_N"/>
    <property type="match status" value="1"/>
</dbReference>
<comment type="caution">
    <text evidence="18">The sequence shown here is derived from an EMBL/GenBank/DDBJ whole genome shotgun (WGS) entry which is preliminary data.</text>
</comment>
<dbReference type="GO" id="GO:0016402">
    <property type="term" value="F:pristanoyl-CoA oxidase activity"/>
    <property type="evidence" value="ECO:0007669"/>
    <property type="project" value="TreeGrafter"/>
</dbReference>
<evidence type="ECO:0000256" key="1">
    <source>
        <dbReference type="ARBA" id="ARBA00001974"/>
    </source>
</evidence>
<evidence type="ECO:0000313" key="18">
    <source>
        <dbReference type="EMBL" id="KAH8041932.1"/>
    </source>
</evidence>
<evidence type="ECO:0000256" key="12">
    <source>
        <dbReference type="PIRNR" id="PIRNR000168"/>
    </source>
</evidence>
<feature type="domain" description="Acyl-CoA oxidase C-terminal" evidence="15">
    <location>
        <begin position="518"/>
        <end position="668"/>
    </location>
</feature>
<dbReference type="InterPro" id="IPR002655">
    <property type="entry name" value="Acyl-CoA_oxidase_C"/>
</dbReference>
<evidence type="ECO:0000256" key="7">
    <source>
        <dbReference type="ARBA" id="ARBA00022827"/>
    </source>
</evidence>
<dbReference type="Gene3D" id="1.10.10.60">
    <property type="entry name" value="Homeodomain-like"/>
    <property type="match status" value="1"/>
</dbReference>
<keyword evidence="11" id="KW-0576">Peroxisome</keyword>
<dbReference type="Gene3D" id="2.40.110.10">
    <property type="entry name" value="Butyryl-CoA Dehydrogenase, subunit A, domain 2"/>
    <property type="match status" value="1"/>
</dbReference>
<evidence type="ECO:0000256" key="11">
    <source>
        <dbReference type="ARBA" id="ARBA00023140"/>
    </source>
</evidence>
<evidence type="ECO:0000259" key="16">
    <source>
        <dbReference type="Pfam" id="PF04218"/>
    </source>
</evidence>
<dbReference type="PANTHER" id="PTHR10909">
    <property type="entry name" value="ELECTRON TRANSPORT OXIDOREDUCTASE"/>
    <property type="match status" value="1"/>
</dbReference>
<evidence type="ECO:0000259" key="17">
    <source>
        <dbReference type="Pfam" id="PF22924"/>
    </source>
</evidence>
<feature type="domain" description="Acyl-CoA oxidase C-alpha1" evidence="17">
    <location>
        <begin position="311"/>
        <end position="475"/>
    </location>
</feature>
<dbReference type="GO" id="GO:0005504">
    <property type="term" value="F:fatty acid binding"/>
    <property type="evidence" value="ECO:0007669"/>
    <property type="project" value="TreeGrafter"/>
</dbReference>
<evidence type="ECO:0000256" key="3">
    <source>
        <dbReference type="ARBA" id="ARBA00004275"/>
    </source>
</evidence>
<dbReference type="InterPro" id="IPR009100">
    <property type="entry name" value="AcylCoA_DH/oxidase_NM_dom_sf"/>
</dbReference>
<dbReference type="Gene3D" id="1.20.140.10">
    <property type="entry name" value="Butyryl-CoA Dehydrogenase, subunit A, domain 3"/>
    <property type="match status" value="2"/>
</dbReference>
<protein>
    <recommendedName>
        <fullName evidence="12">Acyl-coenzyme A oxidase</fullName>
    </recommendedName>
</protein>
<comment type="pathway">
    <text evidence="4">Lipid metabolism.</text>
</comment>
<evidence type="ECO:0000313" key="19">
    <source>
        <dbReference type="Proteomes" id="UP000821866"/>
    </source>
</evidence>
<evidence type="ECO:0000256" key="9">
    <source>
        <dbReference type="ARBA" id="ARBA00023002"/>
    </source>
</evidence>
<dbReference type="SUPFAM" id="SSF56645">
    <property type="entry name" value="Acyl-CoA dehydrogenase NM domain-like"/>
    <property type="match status" value="1"/>
</dbReference>
<dbReference type="InterPro" id="IPR055060">
    <property type="entry name" value="ACOX_C_alpha1"/>
</dbReference>
<dbReference type="VEuPathDB" id="VectorBase:LOC119177213"/>
<feature type="binding site" evidence="14">
    <location>
        <position position="207"/>
    </location>
    <ligand>
        <name>FAD</name>
        <dbReference type="ChEBI" id="CHEBI:57692"/>
    </ligand>
</feature>
<evidence type="ECO:0000256" key="5">
    <source>
        <dbReference type="ARBA" id="ARBA00006288"/>
    </source>
</evidence>
<keyword evidence="19" id="KW-1185">Reference proteome</keyword>
<dbReference type="FunFam" id="1.20.140.10:FF:000010">
    <property type="entry name" value="Acyl-coenzyme A oxidase"/>
    <property type="match status" value="1"/>
</dbReference>
<dbReference type="GO" id="GO:0005777">
    <property type="term" value="C:peroxisome"/>
    <property type="evidence" value="ECO:0007669"/>
    <property type="project" value="UniProtKB-SubCell"/>
</dbReference>
<dbReference type="InterPro" id="IPR012258">
    <property type="entry name" value="Acyl-CoA_oxidase"/>
</dbReference>
<dbReference type="GO" id="GO:0055088">
    <property type="term" value="P:lipid homeostasis"/>
    <property type="evidence" value="ECO:0007669"/>
    <property type="project" value="TreeGrafter"/>
</dbReference>
<evidence type="ECO:0000256" key="14">
    <source>
        <dbReference type="PIRSR" id="PIRSR000168-2"/>
    </source>
</evidence>
<feature type="binding site" evidence="14">
    <location>
        <position position="161"/>
    </location>
    <ligand>
        <name>FAD</name>
        <dbReference type="ChEBI" id="CHEBI:57692"/>
    </ligand>
</feature>
<dbReference type="GO" id="GO:0071949">
    <property type="term" value="F:FAD binding"/>
    <property type="evidence" value="ECO:0007669"/>
    <property type="project" value="InterPro"/>
</dbReference>
<evidence type="ECO:0000256" key="4">
    <source>
        <dbReference type="ARBA" id="ARBA00005189"/>
    </source>
</evidence>
<evidence type="ECO:0000256" key="13">
    <source>
        <dbReference type="PIRSR" id="PIRSR000168-1"/>
    </source>
</evidence>
<proteinExistence type="inferred from homology"/>
<dbReference type="FunFam" id="2.40.110.10:FF:000005">
    <property type="entry name" value="Acyl-coenzyme A oxidase"/>
    <property type="match status" value="1"/>
</dbReference>
<dbReference type="Pfam" id="PF22924">
    <property type="entry name" value="ACOX_C_alpha1"/>
    <property type="match status" value="1"/>
</dbReference>
<sequence length="742" mass="83361">MSSQDENSDSVLEYMPSFPSGPLDNYRKLASFDWRKLKVALEGEDIIRFKAKVFKTLENDPLFARQPFDDITLEEHRHLCFRRMKRIFEYQFYSQEEFFQNPFLSSACNNCIGAYDWSLSIKKVLCFDMFIGAVRGLGTKRHMRIFDEILKFEAAGCFALTELSHGTNTRAMRTEALYDPNTQASDSTLREFVLNTPDIEAIKVWSGNMGQTATDAIVFAQLLTADRKNRGLHAFIVPIRNRKTLLPFPGVLVGDMGPKLGLNGIDNGFLSFHDYRIPRENLLNRTADVTPEGEYVTPLKDPKKRFGMTLGSLSMGRVAIVGICTTNLIKSIVISTRYSAVRRQFGPENQEELPVIEYQLQQWRLIPFLAAAHVMSYYSAALYREFVSFHIAVLFGDKSPEVSEQGVELHILSCAAKCKAGWLARDAIQESREACGGHGYLKVSGLGELRNDNDANCTYEGDNNVLLQQTSNVLLSLVQGRKMGQPLPASMPTIQFLNDMEAILQGTLTATTVREMTDINVILAAYKWLVCYLLRVSDEKYTTLLSQGEDQFSAKNNTQAFCLRELALAYIEHTIVEKFQNFIGDLKDPQLCVVLQRINSLFALWSLEKRIGDLYGGGYCAGEAAKNLMREGILQLCRELKDDAVTLADVIAPPDVALNSVLGCSDGQRGLWCCLLVFCELYWRAVIMACAKRQNLPFAAKLEIINRVECGEKKSDVAAVYKISRSTLSTILKNKADIKGQV</sequence>
<evidence type="ECO:0000259" key="15">
    <source>
        <dbReference type="Pfam" id="PF01756"/>
    </source>
</evidence>
<comment type="subcellular location">
    <subcellularLocation>
        <location evidence="2">Nucleus</location>
    </subcellularLocation>
    <subcellularLocation>
        <location evidence="3">Peroxisome</location>
    </subcellularLocation>
</comment>
<dbReference type="Pfam" id="PF01756">
    <property type="entry name" value="ACOX"/>
    <property type="match status" value="1"/>
</dbReference>
<dbReference type="FunFam" id="1.20.140.10:FF:000007">
    <property type="entry name" value="Acyl-coenzyme A oxidase"/>
    <property type="match status" value="1"/>
</dbReference>
<keyword evidence="7 12" id="KW-0274">FAD</keyword>
<comment type="cofactor">
    <cofactor evidence="1">
        <name>FAD</name>
        <dbReference type="ChEBI" id="CHEBI:57692"/>
    </cofactor>
</comment>
<dbReference type="Proteomes" id="UP000821866">
    <property type="component" value="Chromosome 1"/>
</dbReference>
<reference evidence="18" key="2">
    <citation type="submission" date="2021-09" db="EMBL/GenBank/DDBJ databases">
        <authorList>
            <person name="Jia N."/>
            <person name="Wang J."/>
            <person name="Shi W."/>
            <person name="Du L."/>
            <person name="Sun Y."/>
            <person name="Zhan W."/>
            <person name="Jiang J."/>
            <person name="Wang Q."/>
            <person name="Zhang B."/>
            <person name="Ji P."/>
            <person name="Sakyi L.B."/>
            <person name="Cui X."/>
            <person name="Yuan T."/>
            <person name="Jiang B."/>
            <person name="Yang W."/>
            <person name="Lam T.T.-Y."/>
            <person name="Chang Q."/>
            <person name="Ding S."/>
            <person name="Wang X."/>
            <person name="Zhu J."/>
            <person name="Ruan X."/>
            <person name="Zhao L."/>
            <person name="Wei J."/>
            <person name="Que T."/>
            <person name="Du C."/>
            <person name="Cheng J."/>
            <person name="Dai P."/>
            <person name="Han X."/>
            <person name="Huang E."/>
            <person name="Gao Y."/>
            <person name="Liu J."/>
            <person name="Shao H."/>
            <person name="Ye R."/>
            <person name="Li L."/>
            <person name="Wei W."/>
            <person name="Wang X."/>
            <person name="Wang C."/>
            <person name="Huo Q."/>
            <person name="Li W."/>
            <person name="Guo W."/>
            <person name="Chen H."/>
            <person name="Chen S."/>
            <person name="Zhou L."/>
            <person name="Zhou L."/>
            <person name="Ni X."/>
            <person name="Tian J."/>
            <person name="Zhou Y."/>
            <person name="Sheng Y."/>
            <person name="Liu T."/>
            <person name="Pan Y."/>
            <person name="Xia L."/>
            <person name="Li J."/>
            <person name="Zhao F."/>
            <person name="Cao W."/>
        </authorList>
    </citation>
    <scope>NUCLEOTIDE SEQUENCE</scope>
    <source>
        <strain evidence="18">Rmic-2018</strain>
        <tissue evidence="18">Larvae</tissue>
    </source>
</reference>
<dbReference type="GO" id="GO:0005634">
    <property type="term" value="C:nucleus"/>
    <property type="evidence" value="ECO:0007669"/>
    <property type="project" value="UniProtKB-SubCell"/>
</dbReference>
<dbReference type="EMBL" id="JABSTU010000001">
    <property type="protein sequence ID" value="KAH8041932.1"/>
    <property type="molecule type" value="Genomic_DNA"/>
</dbReference>
<dbReference type="VEuPathDB" id="VectorBase:LOC119173307"/>
<evidence type="ECO:0000256" key="2">
    <source>
        <dbReference type="ARBA" id="ARBA00004123"/>
    </source>
</evidence>
<reference evidence="18" key="1">
    <citation type="journal article" date="2020" name="Cell">
        <title>Large-Scale Comparative Analyses of Tick Genomes Elucidate Their Genetic Diversity and Vector Capacities.</title>
        <authorList>
            <consortium name="Tick Genome and Microbiome Consortium (TIGMIC)"/>
            <person name="Jia N."/>
            <person name="Wang J."/>
            <person name="Shi W."/>
            <person name="Du L."/>
            <person name="Sun Y."/>
            <person name="Zhan W."/>
            <person name="Jiang J.F."/>
            <person name="Wang Q."/>
            <person name="Zhang B."/>
            <person name="Ji P."/>
            <person name="Bell-Sakyi L."/>
            <person name="Cui X.M."/>
            <person name="Yuan T.T."/>
            <person name="Jiang B.G."/>
            <person name="Yang W.F."/>
            <person name="Lam T.T."/>
            <person name="Chang Q.C."/>
            <person name="Ding S.J."/>
            <person name="Wang X.J."/>
            <person name="Zhu J.G."/>
            <person name="Ruan X.D."/>
            <person name="Zhao L."/>
            <person name="Wei J.T."/>
            <person name="Ye R.Z."/>
            <person name="Que T.C."/>
            <person name="Du C.H."/>
            <person name="Zhou Y.H."/>
            <person name="Cheng J.X."/>
            <person name="Dai P.F."/>
            <person name="Guo W.B."/>
            <person name="Han X.H."/>
            <person name="Huang E.J."/>
            <person name="Li L.F."/>
            <person name="Wei W."/>
            <person name="Gao Y.C."/>
            <person name="Liu J.Z."/>
            <person name="Shao H.Z."/>
            <person name="Wang X."/>
            <person name="Wang C.C."/>
            <person name="Yang T.C."/>
            <person name="Huo Q.B."/>
            <person name="Li W."/>
            <person name="Chen H.Y."/>
            <person name="Chen S.E."/>
            <person name="Zhou L.G."/>
            <person name="Ni X.B."/>
            <person name="Tian J.H."/>
            <person name="Sheng Y."/>
            <person name="Liu T."/>
            <person name="Pan Y.S."/>
            <person name="Xia L.Y."/>
            <person name="Li J."/>
            <person name="Zhao F."/>
            <person name="Cao W.C."/>
        </authorList>
    </citation>
    <scope>NUCLEOTIDE SEQUENCE</scope>
    <source>
        <strain evidence="18">Rmic-2018</strain>
    </source>
</reference>
<dbReference type="PANTHER" id="PTHR10909:SF390">
    <property type="entry name" value="PEROXISOMAL ACYL-COENZYME A OXIDASE 3"/>
    <property type="match status" value="1"/>
</dbReference>